<reference evidence="2" key="1">
    <citation type="submission" date="2022-11" db="UniProtKB">
        <authorList>
            <consortium name="WormBaseParasite"/>
        </authorList>
    </citation>
    <scope>IDENTIFICATION</scope>
</reference>
<accession>A0AC35FNA9</accession>
<evidence type="ECO:0000313" key="1">
    <source>
        <dbReference type="Proteomes" id="UP000887580"/>
    </source>
</evidence>
<dbReference type="Proteomes" id="UP000887580">
    <property type="component" value="Unplaced"/>
</dbReference>
<sequence length="396" mass="44346">MQLFITVGLMTLFSCLLFANATPPEGIYAPKCRVGEGLYDPAQAAVVPWLTVDLDLPPELRYREIYGPFGAGMKEVIDTIKMMGTIVTGDFLIPLIEHLMQYAHDELFPSKYAKEIDGIAESTGLSVADLAMMNIYYELSRFCTSIVAENTNGQVFHARNLDFGQLFVWDIAKKSWHLTEALKKITVNLNFVKDGKVIFKGTTFAGHLGIITGMKMDQFTLSMNAKVKPDIGNVIKWLTGGYNGTDIHFGMWAEREVMEKANTFQEAKEFLSDIVQLAGCYYILGGKNHNEGVIIVRNETDVLDYVEMNTESGKWYVLQTNYDPDQEPLFIDDRRTPGNKCMMTLGQSNVSASGIYEVLSSKTTLNKTTAHTVIMSIATGLYETFIQNCPDPCWFL</sequence>
<protein>
    <submittedName>
        <fullName evidence="2">Ceramidase</fullName>
    </submittedName>
</protein>
<evidence type="ECO:0000313" key="2">
    <source>
        <dbReference type="WBParaSite" id="PS1159_v2.g19232.t1"/>
    </source>
</evidence>
<name>A0AC35FNA9_9BILA</name>
<proteinExistence type="predicted"/>
<dbReference type="WBParaSite" id="PS1159_v2.g19232.t1">
    <property type="protein sequence ID" value="PS1159_v2.g19232.t1"/>
    <property type="gene ID" value="PS1159_v2.g19232"/>
</dbReference>
<organism evidence="1 2">
    <name type="scientific">Panagrolaimus sp. PS1159</name>
    <dbReference type="NCBI Taxonomy" id="55785"/>
    <lineage>
        <taxon>Eukaryota</taxon>
        <taxon>Metazoa</taxon>
        <taxon>Ecdysozoa</taxon>
        <taxon>Nematoda</taxon>
        <taxon>Chromadorea</taxon>
        <taxon>Rhabditida</taxon>
        <taxon>Tylenchina</taxon>
        <taxon>Panagrolaimomorpha</taxon>
        <taxon>Panagrolaimoidea</taxon>
        <taxon>Panagrolaimidae</taxon>
        <taxon>Panagrolaimus</taxon>
    </lineage>
</organism>